<sequence length="53" mass="5872">VRDCCLAEAVVQPQLLGIWGGTTQRERRAIRHEESLSSSMSFADVLAVIRSLD</sequence>
<evidence type="ECO:0000313" key="2">
    <source>
        <dbReference type="EMBL" id="SVD31835.1"/>
    </source>
</evidence>
<name>A0A382UD96_9ZZZZ</name>
<accession>A0A382UD96</accession>
<proteinExistence type="predicted"/>
<dbReference type="PROSITE" id="PS51674">
    <property type="entry name" value="4FE4S_WBL"/>
    <property type="match status" value="1"/>
</dbReference>
<dbReference type="EMBL" id="UINC01143104">
    <property type="protein sequence ID" value="SVD31835.1"/>
    <property type="molecule type" value="Genomic_DNA"/>
</dbReference>
<dbReference type="InterPro" id="IPR034768">
    <property type="entry name" value="4FE4S_WBL"/>
</dbReference>
<feature type="non-terminal residue" evidence="2">
    <location>
        <position position="1"/>
    </location>
</feature>
<gene>
    <name evidence="2" type="ORF">METZ01_LOCUS384689</name>
</gene>
<organism evidence="2">
    <name type="scientific">marine metagenome</name>
    <dbReference type="NCBI Taxonomy" id="408172"/>
    <lineage>
        <taxon>unclassified sequences</taxon>
        <taxon>metagenomes</taxon>
        <taxon>ecological metagenomes</taxon>
    </lineage>
</organism>
<dbReference type="AlphaFoldDB" id="A0A382UD96"/>
<evidence type="ECO:0000259" key="1">
    <source>
        <dbReference type="PROSITE" id="PS51674"/>
    </source>
</evidence>
<feature type="domain" description="4Fe-4S Wbl-type" evidence="1">
    <location>
        <begin position="1"/>
        <end position="29"/>
    </location>
</feature>
<dbReference type="Pfam" id="PF02467">
    <property type="entry name" value="Whib"/>
    <property type="match status" value="1"/>
</dbReference>
<protein>
    <recommendedName>
        <fullName evidence="1">4Fe-4S Wbl-type domain-containing protein</fullName>
    </recommendedName>
</protein>
<reference evidence="2" key="1">
    <citation type="submission" date="2018-05" db="EMBL/GenBank/DDBJ databases">
        <authorList>
            <person name="Lanie J.A."/>
            <person name="Ng W.-L."/>
            <person name="Kazmierczak K.M."/>
            <person name="Andrzejewski T.M."/>
            <person name="Davidsen T.M."/>
            <person name="Wayne K.J."/>
            <person name="Tettelin H."/>
            <person name="Glass J.I."/>
            <person name="Rusch D."/>
            <person name="Podicherti R."/>
            <person name="Tsui H.-C.T."/>
            <person name="Winkler M.E."/>
        </authorList>
    </citation>
    <scope>NUCLEOTIDE SEQUENCE</scope>
</reference>